<accession>A0A139X029</accession>
<evidence type="ECO:0000256" key="1">
    <source>
        <dbReference type="SAM" id="MobiDB-lite"/>
    </source>
</evidence>
<dbReference type="RefSeq" id="WP_017743078.1">
    <property type="nucleotide sequence ID" value="NZ_KQ976354.1"/>
</dbReference>
<feature type="region of interest" description="Disordered" evidence="1">
    <location>
        <begin position="148"/>
        <end position="186"/>
    </location>
</feature>
<name>A0A139X029_9CYAN</name>
<keyword evidence="3" id="KW-1185">Reference proteome</keyword>
<dbReference type="Proteomes" id="UP000076925">
    <property type="component" value="Unassembled WGS sequence"/>
</dbReference>
<feature type="compositionally biased region" description="Polar residues" evidence="1">
    <location>
        <begin position="148"/>
        <end position="177"/>
    </location>
</feature>
<protein>
    <submittedName>
        <fullName evidence="2">Uncharacterized protein</fullName>
    </submittedName>
</protein>
<comment type="caution">
    <text evidence="2">The sequence shown here is derived from an EMBL/GenBank/DDBJ whole genome shotgun (WGS) entry which is preliminary data.</text>
</comment>
<evidence type="ECO:0000313" key="2">
    <source>
        <dbReference type="EMBL" id="KYC37982.1"/>
    </source>
</evidence>
<evidence type="ECO:0000313" key="3">
    <source>
        <dbReference type="Proteomes" id="UP000076925"/>
    </source>
</evidence>
<gene>
    <name evidence="2" type="ORF">WA1_05345</name>
</gene>
<proteinExistence type="predicted"/>
<dbReference type="AlphaFoldDB" id="A0A139X029"/>
<dbReference type="STRING" id="128403.WA1_05345"/>
<dbReference type="EMBL" id="ANNX02000045">
    <property type="protein sequence ID" value="KYC37982.1"/>
    <property type="molecule type" value="Genomic_DNA"/>
</dbReference>
<organism evidence="2 3">
    <name type="scientific">Scytonema hofmannii PCC 7110</name>
    <dbReference type="NCBI Taxonomy" id="128403"/>
    <lineage>
        <taxon>Bacteria</taxon>
        <taxon>Bacillati</taxon>
        <taxon>Cyanobacteriota</taxon>
        <taxon>Cyanophyceae</taxon>
        <taxon>Nostocales</taxon>
        <taxon>Scytonemataceae</taxon>
        <taxon>Scytonema</taxon>
    </lineage>
</organism>
<sequence length="186" mass="20533">MSVGIRQRFGIIALVSAILLSLSLGLQPVSAQRVNAGDAWRLVYQQLPDFPRENQYTSKETGKKAENNTLVSRLIAYHLYVKTRAANFRLDWKLTLADYLGANEVMYEGTYPGNDTLRQNPIDGDKAAIARLSRRQRDTLVQALVNIFSPNTQSTPTAAPDNSSQSGESAPTRSRSPQPGDAQLLK</sequence>
<reference evidence="2 3" key="1">
    <citation type="journal article" date="2013" name="Genome Biol. Evol.">
        <title>Genomes of Stigonematalean cyanobacteria (subsection V) and the evolution of oxygenic photosynthesis from prokaryotes to plastids.</title>
        <authorList>
            <person name="Dagan T."/>
            <person name="Roettger M."/>
            <person name="Stucken K."/>
            <person name="Landan G."/>
            <person name="Koch R."/>
            <person name="Major P."/>
            <person name="Gould S.B."/>
            <person name="Goremykin V.V."/>
            <person name="Rippka R."/>
            <person name="Tandeau de Marsac N."/>
            <person name="Gugger M."/>
            <person name="Lockhart P.J."/>
            <person name="Allen J.F."/>
            <person name="Brune I."/>
            <person name="Maus I."/>
            <person name="Puhler A."/>
            <person name="Martin W.F."/>
        </authorList>
    </citation>
    <scope>NUCLEOTIDE SEQUENCE [LARGE SCALE GENOMIC DNA]</scope>
    <source>
        <strain evidence="2 3">PCC 7110</strain>
    </source>
</reference>